<keyword evidence="2" id="KW-1185">Reference proteome</keyword>
<comment type="caution">
    <text evidence="1">The sequence shown here is derived from an EMBL/GenBank/DDBJ whole genome shotgun (WGS) entry which is preliminary data.</text>
</comment>
<feature type="non-terminal residue" evidence="1">
    <location>
        <position position="1"/>
    </location>
</feature>
<sequence>PHVSVGRMLWPAAHAQAAADAYREITATAPDTLTVWFDLLHFPGADPMIAVDSTYLGNEDEARALLRPLDRLPTPLSDTRRAMQVSELGSITAEPTDPSPGMSRAELLTDLDDATLKALLAEPIAPLLSVQVRQLGGAFTRPSDSPHGPLTAPHMLYLFGALPDPSRAEPIAAKQRALAEALPTTGRKPFTFLNPAETIADAFTPETVTRLRDLKLRYDPHNVIRSNFPVR</sequence>
<name>A0ABW3CJW3_9ACTN</name>
<dbReference type="Proteomes" id="UP001597083">
    <property type="component" value="Unassembled WGS sequence"/>
</dbReference>
<reference evidence="2" key="1">
    <citation type="journal article" date="2019" name="Int. J. Syst. Evol. Microbiol.">
        <title>The Global Catalogue of Microorganisms (GCM) 10K type strain sequencing project: providing services to taxonomists for standard genome sequencing and annotation.</title>
        <authorList>
            <consortium name="The Broad Institute Genomics Platform"/>
            <consortium name="The Broad Institute Genome Sequencing Center for Infectious Disease"/>
            <person name="Wu L."/>
            <person name="Ma J."/>
        </authorList>
    </citation>
    <scope>NUCLEOTIDE SEQUENCE [LARGE SCALE GENOMIC DNA]</scope>
    <source>
        <strain evidence="2">JCM 31696</strain>
    </source>
</reference>
<evidence type="ECO:0000313" key="2">
    <source>
        <dbReference type="Proteomes" id="UP001597083"/>
    </source>
</evidence>
<accession>A0ABW3CJW3</accession>
<dbReference type="InterPro" id="IPR016169">
    <property type="entry name" value="FAD-bd_PCMH_sub2"/>
</dbReference>
<dbReference type="Gene3D" id="3.40.462.20">
    <property type="match status" value="1"/>
</dbReference>
<dbReference type="Gene3D" id="3.30.465.10">
    <property type="match status" value="1"/>
</dbReference>
<evidence type="ECO:0000313" key="1">
    <source>
        <dbReference type="EMBL" id="MFD0854274.1"/>
    </source>
</evidence>
<protein>
    <submittedName>
        <fullName evidence="1">FAD-linked oxidase</fullName>
    </submittedName>
</protein>
<dbReference type="EMBL" id="JBHTIR010002822">
    <property type="protein sequence ID" value="MFD0854274.1"/>
    <property type="molecule type" value="Genomic_DNA"/>
</dbReference>
<proteinExistence type="predicted"/>
<gene>
    <name evidence="1" type="ORF">ACFQ07_18695</name>
</gene>
<organism evidence="1 2">
    <name type="scientific">Actinomadura adrarensis</name>
    <dbReference type="NCBI Taxonomy" id="1819600"/>
    <lineage>
        <taxon>Bacteria</taxon>
        <taxon>Bacillati</taxon>
        <taxon>Actinomycetota</taxon>
        <taxon>Actinomycetes</taxon>
        <taxon>Streptosporangiales</taxon>
        <taxon>Thermomonosporaceae</taxon>
        <taxon>Actinomadura</taxon>
    </lineage>
</organism>